<dbReference type="PANTHER" id="PTHR45586">
    <property type="entry name" value="TPR REPEAT-CONTAINING PROTEIN PA4667"/>
    <property type="match status" value="1"/>
</dbReference>
<dbReference type="PROSITE" id="PS50005">
    <property type="entry name" value="TPR"/>
    <property type="match status" value="2"/>
</dbReference>
<dbReference type="InterPro" id="IPR036388">
    <property type="entry name" value="WH-like_DNA-bd_sf"/>
</dbReference>
<accession>A0A2P6M6I6</accession>
<protein>
    <recommendedName>
        <fullName evidence="7">OmpR/PhoB-type domain-containing protein</fullName>
    </recommendedName>
</protein>
<evidence type="ECO:0000256" key="4">
    <source>
        <dbReference type="PROSITE-ProRule" id="PRU00339"/>
    </source>
</evidence>
<keyword evidence="9" id="KW-1185">Reference proteome</keyword>
<dbReference type="GO" id="GO:0003677">
    <property type="term" value="F:DNA binding"/>
    <property type="evidence" value="ECO:0007669"/>
    <property type="project" value="UniProtKB-UniRule"/>
</dbReference>
<feature type="compositionally biased region" description="Basic and acidic residues" evidence="6">
    <location>
        <begin position="150"/>
        <end position="163"/>
    </location>
</feature>
<reference evidence="8 9" key="1">
    <citation type="submission" date="2018-03" db="EMBL/GenBank/DDBJ databases">
        <title>Arenimonas caeni sp. nov., isolated from activated sludge.</title>
        <authorList>
            <person name="Liu H."/>
        </authorList>
    </citation>
    <scope>NUCLEOTIDE SEQUENCE [LARGE SCALE GENOMIC DNA]</scope>
    <source>
        <strain evidence="9">z29</strain>
    </source>
</reference>
<dbReference type="CDD" id="cd00383">
    <property type="entry name" value="trans_reg_C"/>
    <property type="match status" value="1"/>
</dbReference>
<evidence type="ECO:0000313" key="9">
    <source>
        <dbReference type="Proteomes" id="UP000241736"/>
    </source>
</evidence>
<evidence type="ECO:0000256" key="1">
    <source>
        <dbReference type="ARBA" id="ARBA00022737"/>
    </source>
</evidence>
<dbReference type="GO" id="GO:0000160">
    <property type="term" value="P:phosphorelay signal transduction system"/>
    <property type="evidence" value="ECO:0007669"/>
    <property type="project" value="InterPro"/>
</dbReference>
<gene>
    <name evidence="8" type="ORF">C6N40_12145</name>
</gene>
<keyword evidence="2 4" id="KW-0802">TPR repeat</keyword>
<proteinExistence type="predicted"/>
<feature type="compositionally biased region" description="Pro residues" evidence="6">
    <location>
        <begin position="121"/>
        <end position="146"/>
    </location>
</feature>
<dbReference type="SMART" id="SM00862">
    <property type="entry name" value="Trans_reg_C"/>
    <property type="match status" value="1"/>
</dbReference>
<evidence type="ECO:0000259" key="7">
    <source>
        <dbReference type="PROSITE" id="PS51755"/>
    </source>
</evidence>
<feature type="DNA-binding region" description="OmpR/PhoB-type" evidence="5">
    <location>
        <begin position="16"/>
        <end position="114"/>
    </location>
</feature>
<feature type="repeat" description="TPR" evidence="4">
    <location>
        <begin position="558"/>
        <end position="591"/>
    </location>
</feature>
<dbReference type="InterPro" id="IPR001867">
    <property type="entry name" value="OmpR/PhoB-type_DNA-bd"/>
</dbReference>
<evidence type="ECO:0000256" key="6">
    <source>
        <dbReference type="SAM" id="MobiDB-lite"/>
    </source>
</evidence>
<dbReference type="Pfam" id="PF14559">
    <property type="entry name" value="TPR_19"/>
    <property type="match status" value="1"/>
</dbReference>
<dbReference type="Proteomes" id="UP000241736">
    <property type="component" value="Unassembled WGS sequence"/>
</dbReference>
<dbReference type="InterPro" id="IPR016032">
    <property type="entry name" value="Sig_transdc_resp-reg_C-effctor"/>
</dbReference>
<dbReference type="EMBL" id="PVLF01000022">
    <property type="protein sequence ID" value="PRH81559.1"/>
    <property type="molecule type" value="Genomic_DNA"/>
</dbReference>
<feature type="region of interest" description="Disordered" evidence="6">
    <location>
        <begin position="119"/>
        <end position="169"/>
    </location>
</feature>
<evidence type="ECO:0000256" key="2">
    <source>
        <dbReference type="ARBA" id="ARBA00022803"/>
    </source>
</evidence>
<comment type="caution">
    <text evidence="8">The sequence shown here is derived from an EMBL/GenBank/DDBJ whole genome shotgun (WGS) entry which is preliminary data.</text>
</comment>
<dbReference type="SMART" id="SM00028">
    <property type="entry name" value="TPR"/>
    <property type="match status" value="7"/>
</dbReference>
<dbReference type="SUPFAM" id="SSF46894">
    <property type="entry name" value="C-terminal effector domain of the bipartite response regulators"/>
    <property type="match status" value="1"/>
</dbReference>
<evidence type="ECO:0000313" key="8">
    <source>
        <dbReference type="EMBL" id="PRH81559.1"/>
    </source>
</evidence>
<dbReference type="PANTHER" id="PTHR45586:SF1">
    <property type="entry name" value="LIPOPOLYSACCHARIDE ASSEMBLY PROTEIN B"/>
    <property type="match status" value="1"/>
</dbReference>
<dbReference type="Pfam" id="PF00486">
    <property type="entry name" value="Trans_reg_C"/>
    <property type="match status" value="1"/>
</dbReference>
<evidence type="ECO:0000256" key="5">
    <source>
        <dbReference type="PROSITE-ProRule" id="PRU01091"/>
    </source>
</evidence>
<dbReference type="OrthoDB" id="1971692at2"/>
<dbReference type="InterPro" id="IPR011990">
    <property type="entry name" value="TPR-like_helical_dom_sf"/>
</dbReference>
<dbReference type="SUPFAM" id="SSF48452">
    <property type="entry name" value="TPR-like"/>
    <property type="match status" value="3"/>
</dbReference>
<dbReference type="GO" id="GO:0006355">
    <property type="term" value="P:regulation of DNA-templated transcription"/>
    <property type="evidence" value="ECO:0007669"/>
    <property type="project" value="InterPro"/>
</dbReference>
<feature type="domain" description="OmpR/PhoB-type" evidence="7">
    <location>
        <begin position="16"/>
        <end position="114"/>
    </location>
</feature>
<sequence>MPMEPGSTPPPGGQGAERYRFEGVVVDVAAHSICRDGEPRPLEPKAFAVLVELLRHHGELLSRDQLLDAVWGHRHVTPGVLTRAIAQLRHALGDDSHAPRCIQTQHALGYRFIAPLDLPAPTEPPAPGTPPAAAATPPPAPVPGEPPATARREDPPRDPETARLGRRRSDRSRHWRWALASAALVLVVLLLATRPWDPGPVAAEASVAVLPFDALGGSEQDKAYAEGLAREMLAALAGVNGLRVAAWRPREAIEAGGGPVAVGRQLGVAAVLDANLRREQGRLRVSARLSDTRTGFTLWSGSYDREPERVFDIQAEIAAEVARLLVGPLPDAGEGLRRRLTPTRDLAAFEDYLGGLRLLSAGDRPRAIESFSQALERDSRFALAQAGICRAELWRFEGHRDAGAFESARLACLRAGNMDGTLGSVQLALGDLYRAGGDHARALEHYQRAEADLSVRAMALAGQAKAHLATGDATRAFALFGQAVAASPDDARLHADLGYQHYLAGDLPAAIDALSRSSELEPGNAHVWSTLGSLQAAAGRNDDAIASFERSLAIEPIEAVLNNLGTLRMQAGDTEGAGSHYRQAVQLNPNNPELWGNLADALALSGSEPDEAAATYAEAARRMREFVTMKPGDAKAQALLAWYLANLGEPGAAADALARAEAIGQQPAEVAVLAAQVRALAGEEAAARASLEAARAAGMAELRITTNPFLLRAGLVEAAPAQH</sequence>
<name>A0A2P6M6I6_9GAMM</name>
<dbReference type="PROSITE" id="PS51755">
    <property type="entry name" value="OMPR_PHOB"/>
    <property type="match status" value="1"/>
</dbReference>
<dbReference type="AlphaFoldDB" id="A0A2P6M6I6"/>
<dbReference type="InterPro" id="IPR051012">
    <property type="entry name" value="CellSynth/LPSAsmb/PSIAsmb"/>
</dbReference>
<dbReference type="Pfam" id="PF13414">
    <property type="entry name" value="TPR_11"/>
    <property type="match status" value="1"/>
</dbReference>
<dbReference type="Gene3D" id="1.25.40.10">
    <property type="entry name" value="Tetratricopeptide repeat domain"/>
    <property type="match status" value="3"/>
</dbReference>
<keyword evidence="3 5" id="KW-0238">DNA-binding</keyword>
<dbReference type="Gene3D" id="1.10.10.10">
    <property type="entry name" value="Winged helix-like DNA-binding domain superfamily/Winged helix DNA-binding domain"/>
    <property type="match status" value="1"/>
</dbReference>
<feature type="repeat" description="TPR" evidence="4">
    <location>
        <begin position="491"/>
        <end position="524"/>
    </location>
</feature>
<evidence type="ECO:0000256" key="3">
    <source>
        <dbReference type="ARBA" id="ARBA00023125"/>
    </source>
</evidence>
<dbReference type="InterPro" id="IPR019734">
    <property type="entry name" value="TPR_rpt"/>
</dbReference>
<keyword evidence="1" id="KW-0677">Repeat</keyword>
<organism evidence="8 9">
    <name type="scientific">Arenimonas caeni</name>
    <dbReference type="NCBI Taxonomy" id="2058085"/>
    <lineage>
        <taxon>Bacteria</taxon>
        <taxon>Pseudomonadati</taxon>
        <taxon>Pseudomonadota</taxon>
        <taxon>Gammaproteobacteria</taxon>
        <taxon>Lysobacterales</taxon>
        <taxon>Lysobacteraceae</taxon>
        <taxon>Arenimonas</taxon>
    </lineage>
</organism>